<feature type="domain" description="Death" evidence="2">
    <location>
        <begin position="701"/>
        <end position="777"/>
    </location>
</feature>
<dbReference type="InterPro" id="IPR011029">
    <property type="entry name" value="DEATH-like_dom_sf"/>
</dbReference>
<gene>
    <name evidence="3" type="primary">109589669</name>
</gene>
<evidence type="ECO:0000259" key="2">
    <source>
        <dbReference type="PROSITE" id="PS50017"/>
    </source>
</evidence>
<dbReference type="InterPro" id="IPR000488">
    <property type="entry name" value="Death_dom"/>
</dbReference>
<accession>A0A1X7T675</accession>
<dbReference type="SUPFAM" id="SSF47986">
    <property type="entry name" value="DEATH domain"/>
    <property type="match status" value="2"/>
</dbReference>
<feature type="region of interest" description="Disordered" evidence="1">
    <location>
        <begin position="66"/>
        <end position="103"/>
    </location>
</feature>
<organism evidence="3">
    <name type="scientific">Amphimedon queenslandica</name>
    <name type="common">Sponge</name>
    <dbReference type="NCBI Taxonomy" id="400682"/>
    <lineage>
        <taxon>Eukaryota</taxon>
        <taxon>Metazoa</taxon>
        <taxon>Porifera</taxon>
        <taxon>Demospongiae</taxon>
        <taxon>Heteroscleromorpha</taxon>
        <taxon>Haplosclerida</taxon>
        <taxon>Niphatidae</taxon>
        <taxon>Amphimedon</taxon>
    </lineage>
</organism>
<name>A0A1X7T675_AMPQE</name>
<dbReference type="AlphaFoldDB" id="A0A1X7T675"/>
<dbReference type="Proteomes" id="UP000007879">
    <property type="component" value="Unassembled WGS sequence"/>
</dbReference>
<dbReference type="InParanoid" id="A0A1X7T675"/>
<dbReference type="EnsemblMetazoa" id="XM_020005721.1">
    <property type="protein sequence ID" value="XP_019861280.1"/>
    <property type="gene ID" value="LOC109589669"/>
</dbReference>
<dbReference type="Gene3D" id="1.10.533.10">
    <property type="entry name" value="Death Domain, Fas"/>
    <property type="match status" value="2"/>
</dbReference>
<keyword evidence="4" id="KW-1185">Reference proteome</keyword>
<protein>
    <recommendedName>
        <fullName evidence="2">Death domain-containing protein</fullName>
    </recommendedName>
</protein>
<sequence>MLGPPGSGKTCSQCLLLNKDPPPQNNSTPIACRAVKATRISIENGLMIEVDAKALRSRLAVDLKEATTKQKETPTEDRDTKSKEESSATDSPETKVTESTESTDAASDYHSYISKFYRDIVEAIPRAKAKLDRHLVYIVDSGGQTAFQELLPLFTRAASLNIITLDLSKGMHEKLDLQYRIDGTSFSCDSNFSYTNNEFLNNVLSSGAMLQLYHSPQSKEDAATHQCPEYFVLGTHSDDVKVTPQKIAEFNEALSTLTSGTEEKGYRIISAEQNGDIIYPVNTILESGPKRQEESKNLCDTIFDFDDDTSDNNDTIQLPVRWFAFELALLEEAGNNSVLYMNDVLSIGRSLKLNENDTKAALHHLHNVTIILYYPQVLPNIVFIDPHPILDILSHLLALTYKIKRKFLRHLTRETPSESELVALSKKGIFTKSLLDKLNDDQGFSKSDFIKLLLHLCIIVETQDGYFIPSALPPFGSTGSLPESDTGIISSAFGSTGLSPDSNIIESLLIVWHNPVTKEILPVPRGIFPLAVVNLMKFKQPQFQFPPDLQEYLRCRDAVSFRVHVHEFIGTIHFIKKHKHIEIYFETDQLKYCPLICEAVTEAIHSSSEAINLKPLYKFAFACCSTKKCEKKCYCIVTNEAEEKVECTLCRKPAIISGQEKYWNWFHITHAENSTKASKSLDITGLQKVLHLLRECHFNGDWEGLGLELGLYKQPTLSNIQHSYTREREAALRECLSAWLQRTDAVNEYGGATYVSLVNALKGLGQKTVADDICKKCRINLPQEESSIVNHILDITCLREVRLLLSDHDLNDSKWRDLGGQLCLLPETLNVIEHHYFDDRWRLRETLVKWLEGADGVSPSWASLVKALEDIAAELKEKTS</sequence>
<dbReference type="GO" id="GO:0007165">
    <property type="term" value="P:signal transduction"/>
    <property type="evidence" value="ECO:0007669"/>
    <property type="project" value="InterPro"/>
</dbReference>
<dbReference type="EnsemblMetazoa" id="Aqu2.1.09742_001">
    <property type="protein sequence ID" value="Aqu2.1.09742_001"/>
    <property type="gene ID" value="Aqu2.1.09742"/>
</dbReference>
<dbReference type="CDD" id="cd01670">
    <property type="entry name" value="Death"/>
    <property type="match status" value="1"/>
</dbReference>
<evidence type="ECO:0000313" key="3">
    <source>
        <dbReference type="EnsemblMetazoa" id="Aqu2.1.09742_001"/>
    </source>
</evidence>
<feature type="compositionally biased region" description="Basic and acidic residues" evidence="1">
    <location>
        <begin position="66"/>
        <end position="98"/>
    </location>
</feature>
<reference evidence="3" key="2">
    <citation type="submission" date="2017-05" db="UniProtKB">
        <authorList>
            <consortium name="EnsemblMetazoa"/>
        </authorList>
    </citation>
    <scope>IDENTIFICATION</scope>
</reference>
<reference evidence="4" key="1">
    <citation type="journal article" date="2010" name="Nature">
        <title>The Amphimedon queenslandica genome and the evolution of animal complexity.</title>
        <authorList>
            <person name="Srivastava M."/>
            <person name="Simakov O."/>
            <person name="Chapman J."/>
            <person name="Fahey B."/>
            <person name="Gauthier M.E."/>
            <person name="Mitros T."/>
            <person name="Richards G.S."/>
            <person name="Conaco C."/>
            <person name="Dacre M."/>
            <person name="Hellsten U."/>
            <person name="Larroux C."/>
            <person name="Putnam N.H."/>
            <person name="Stanke M."/>
            <person name="Adamska M."/>
            <person name="Darling A."/>
            <person name="Degnan S.M."/>
            <person name="Oakley T.H."/>
            <person name="Plachetzki D.C."/>
            <person name="Zhai Y."/>
            <person name="Adamski M."/>
            <person name="Calcino A."/>
            <person name="Cummins S.F."/>
            <person name="Goodstein D.M."/>
            <person name="Harris C."/>
            <person name="Jackson D.J."/>
            <person name="Leys S.P."/>
            <person name="Shu S."/>
            <person name="Woodcroft B.J."/>
            <person name="Vervoort M."/>
            <person name="Kosik K.S."/>
            <person name="Manning G."/>
            <person name="Degnan B.M."/>
            <person name="Rokhsar D.S."/>
        </authorList>
    </citation>
    <scope>NUCLEOTIDE SEQUENCE [LARGE SCALE GENOMIC DNA]</scope>
</reference>
<dbReference type="PROSITE" id="PS50017">
    <property type="entry name" value="DEATH_DOMAIN"/>
    <property type="match status" value="1"/>
</dbReference>
<evidence type="ECO:0000313" key="4">
    <source>
        <dbReference type="Proteomes" id="UP000007879"/>
    </source>
</evidence>
<proteinExistence type="predicted"/>
<dbReference type="InterPro" id="IPR036388">
    <property type="entry name" value="WH-like_DNA-bd_sf"/>
</dbReference>
<dbReference type="Gene3D" id="1.10.10.10">
    <property type="entry name" value="Winged helix-like DNA-binding domain superfamily/Winged helix DNA-binding domain"/>
    <property type="match status" value="1"/>
</dbReference>
<evidence type="ECO:0000256" key="1">
    <source>
        <dbReference type="SAM" id="MobiDB-lite"/>
    </source>
</evidence>
<dbReference type="KEGG" id="aqu:109589669"/>